<dbReference type="OrthoDB" id="416834at2759"/>
<keyword evidence="15" id="KW-1185">Reference proteome</keyword>
<gene>
    <name evidence="14" type="ORF">AMS68_002485</name>
</gene>
<evidence type="ECO:0000256" key="10">
    <source>
        <dbReference type="ARBA" id="ARBA00023136"/>
    </source>
</evidence>
<dbReference type="Proteomes" id="UP000503462">
    <property type="component" value="Chromosome 2"/>
</dbReference>
<dbReference type="Pfam" id="PF03901">
    <property type="entry name" value="Glyco_transf_22"/>
    <property type="match status" value="1"/>
</dbReference>
<protein>
    <recommendedName>
        <fullName evidence="12">Mannosyltransferase</fullName>
        <ecNumber evidence="12">2.4.1.-</ecNumber>
    </recommendedName>
</protein>
<evidence type="ECO:0000256" key="12">
    <source>
        <dbReference type="RuleBase" id="RU363075"/>
    </source>
</evidence>
<dbReference type="GO" id="GO:0005789">
    <property type="term" value="C:endoplasmic reticulum membrane"/>
    <property type="evidence" value="ECO:0007669"/>
    <property type="project" value="UniProtKB-SubCell"/>
</dbReference>
<keyword evidence="4" id="KW-0337">GPI-anchor biosynthesis</keyword>
<evidence type="ECO:0000256" key="4">
    <source>
        <dbReference type="ARBA" id="ARBA00022502"/>
    </source>
</evidence>
<evidence type="ECO:0000256" key="5">
    <source>
        <dbReference type="ARBA" id="ARBA00022676"/>
    </source>
</evidence>
<keyword evidence="10 12" id="KW-0472">Membrane</keyword>
<dbReference type="EC" id="2.4.1.-" evidence="12"/>
<evidence type="ECO:0000313" key="14">
    <source>
        <dbReference type="EMBL" id="QIW96967.1"/>
    </source>
</evidence>
<evidence type="ECO:0000256" key="7">
    <source>
        <dbReference type="ARBA" id="ARBA00022692"/>
    </source>
</evidence>
<accession>A0A6H0XQQ0</accession>
<dbReference type="PANTHER" id="PTHR22760:SF4">
    <property type="entry name" value="GPI MANNOSYLTRANSFERASE 3"/>
    <property type="match status" value="1"/>
</dbReference>
<feature type="transmembrane region" description="Helical" evidence="12">
    <location>
        <begin position="186"/>
        <end position="212"/>
    </location>
</feature>
<keyword evidence="6" id="KW-0808">Transferase</keyword>
<evidence type="ECO:0000256" key="8">
    <source>
        <dbReference type="ARBA" id="ARBA00022824"/>
    </source>
</evidence>
<dbReference type="UniPathway" id="UPA00196"/>
<keyword evidence="7 12" id="KW-0812">Transmembrane</keyword>
<feature type="transmembrane region" description="Helical" evidence="12">
    <location>
        <begin position="320"/>
        <end position="338"/>
    </location>
</feature>
<dbReference type="GO" id="GO:0006506">
    <property type="term" value="P:GPI anchor biosynthetic process"/>
    <property type="evidence" value="ECO:0007669"/>
    <property type="project" value="UniProtKB-UniPathway"/>
</dbReference>
<feature type="transmembrane region" description="Helical" evidence="12">
    <location>
        <begin position="344"/>
        <end position="364"/>
    </location>
</feature>
<evidence type="ECO:0000256" key="6">
    <source>
        <dbReference type="ARBA" id="ARBA00022679"/>
    </source>
</evidence>
<evidence type="ECO:0000256" key="3">
    <source>
        <dbReference type="ARBA" id="ARBA00006065"/>
    </source>
</evidence>
<evidence type="ECO:0000313" key="15">
    <source>
        <dbReference type="Proteomes" id="UP000503462"/>
    </source>
</evidence>
<comment type="subcellular location">
    <subcellularLocation>
        <location evidence="1 12">Endoplasmic reticulum membrane</location>
        <topology evidence="1 12">Multi-pass membrane protein</topology>
    </subcellularLocation>
</comment>
<keyword evidence="5 12" id="KW-0328">Glycosyltransferase</keyword>
<evidence type="ECO:0000256" key="13">
    <source>
        <dbReference type="SAM" id="SignalP"/>
    </source>
</evidence>
<reference evidence="14 15" key="1">
    <citation type="journal article" date="2016" name="Sci. Rep.">
        <title>Peltaster fructicola genome reveals evolution from an invasive phytopathogen to an ectophytic parasite.</title>
        <authorList>
            <person name="Xu C."/>
            <person name="Chen H."/>
            <person name="Gleason M.L."/>
            <person name="Xu J.R."/>
            <person name="Liu H."/>
            <person name="Zhang R."/>
            <person name="Sun G."/>
        </authorList>
    </citation>
    <scope>NUCLEOTIDE SEQUENCE [LARGE SCALE GENOMIC DNA]</scope>
    <source>
        <strain evidence="14 15">LNHT1506</strain>
    </source>
</reference>
<evidence type="ECO:0000256" key="9">
    <source>
        <dbReference type="ARBA" id="ARBA00022989"/>
    </source>
</evidence>
<sequence>MSESALPIAVLLVVIRSANAYLSSTFFQPDEFFQALEPAWQLAFGSGSGAWITWEWREQLRSAIHPVLFAGTYKAADTVAGWLSLSLAARAEVLLAAPKLIQVPIAAAIDFYTWRLSLVCTGDARVSWAALLLSIWSPWQWYVSTRTFSNTLEAMLTVLALAWWPWQWTVGGSEKTPATKASLTAALAAAAFACVLRPTNAIIWIAILATSAYRYGIHKKASDLAGQALLAGSAVLVLSVSIDRAFYNSWTIPQLQFLYMNVGQSISTFYGRNRTDYYFTEGIPLLLTTALPFGAIGFWKALRPGVDRPDLAGYQRRQTQFVLAMAVVVTVLTFSSISHKEVRFIYPILPILHVFAAQPIASFFKLFPIEKHKFRVALLSLVLTINLYIMAYTSLIHQRGVMDVTHFLRHEAETAGGIRNITVGFLMPCHSTPWRSHFVHPRINAWAFTCEPPLGVPVQWRDEYQDEADVFYNYPAGWIDRYLDDRSIILKHEPKSNTASQEQRRPWPDYLIYFEHLEPVMNAVLDSTRYEEHVRFFNTHWHDDNRRRGDVIVQKLNPRS</sequence>
<name>A0A6H0XQQ0_9PEZI</name>
<evidence type="ECO:0000256" key="11">
    <source>
        <dbReference type="ARBA" id="ARBA00024708"/>
    </source>
</evidence>
<feature type="transmembrane region" description="Helical" evidence="12">
    <location>
        <begin position="277"/>
        <end position="299"/>
    </location>
</feature>
<feature type="signal peptide" evidence="13">
    <location>
        <begin position="1"/>
        <end position="20"/>
    </location>
</feature>
<dbReference type="InterPro" id="IPR005599">
    <property type="entry name" value="GPI_mannosylTrfase"/>
</dbReference>
<dbReference type="AlphaFoldDB" id="A0A6H0XQQ0"/>
<feature type="transmembrane region" description="Helical" evidence="12">
    <location>
        <begin position="224"/>
        <end position="242"/>
    </location>
</feature>
<comment type="pathway">
    <text evidence="2">Glycolipid biosynthesis; glycosylphosphatidylinositol-anchor biosynthesis.</text>
</comment>
<keyword evidence="9 12" id="KW-1133">Transmembrane helix</keyword>
<comment type="similarity">
    <text evidence="3">Belongs to the glycosyltransferase 22 family. PIGB subfamily.</text>
</comment>
<proteinExistence type="inferred from homology"/>
<feature type="transmembrane region" description="Helical" evidence="12">
    <location>
        <begin position="376"/>
        <end position="395"/>
    </location>
</feature>
<organism evidence="14 15">
    <name type="scientific">Peltaster fructicola</name>
    <dbReference type="NCBI Taxonomy" id="286661"/>
    <lineage>
        <taxon>Eukaryota</taxon>
        <taxon>Fungi</taxon>
        <taxon>Dikarya</taxon>
        <taxon>Ascomycota</taxon>
        <taxon>Pezizomycotina</taxon>
        <taxon>Dothideomycetes</taxon>
        <taxon>Dothideomycetes incertae sedis</taxon>
        <taxon>Peltaster</taxon>
    </lineage>
</organism>
<comment type="function">
    <text evidence="11">Mannosyltransferase involved in glycosylphosphatidylinositol-anchor biosynthesis. Transfers the third mannose to Man2-GlcN-acyl-PI during GPI precursor assembly.</text>
</comment>
<dbReference type="GO" id="GO:0000026">
    <property type="term" value="F:alpha-1,2-mannosyltransferase activity"/>
    <property type="evidence" value="ECO:0007669"/>
    <property type="project" value="TreeGrafter"/>
</dbReference>
<evidence type="ECO:0000256" key="1">
    <source>
        <dbReference type="ARBA" id="ARBA00004477"/>
    </source>
</evidence>
<feature type="chain" id="PRO_5026065092" description="Mannosyltransferase" evidence="13">
    <location>
        <begin position="21"/>
        <end position="560"/>
    </location>
</feature>
<keyword evidence="8 12" id="KW-0256">Endoplasmic reticulum</keyword>
<dbReference type="PANTHER" id="PTHR22760">
    <property type="entry name" value="GLYCOSYLTRANSFERASE"/>
    <property type="match status" value="1"/>
</dbReference>
<dbReference type="EMBL" id="CP051140">
    <property type="protein sequence ID" value="QIW96967.1"/>
    <property type="molecule type" value="Genomic_DNA"/>
</dbReference>
<evidence type="ECO:0000256" key="2">
    <source>
        <dbReference type="ARBA" id="ARBA00004687"/>
    </source>
</evidence>
<keyword evidence="13" id="KW-0732">Signal</keyword>
<feature type="transmembrane region" description="Helical" evidence="12">
    <location>
        <begin position="150"/>
        <end position="166"/>
    </location>
</feature>